<evidence type="ECO:0000313" key="2">
    <source>
        <dbReference type="EMBL" id="MBC8178964.1"/>
    </source>
</evidence>
<evidence type="ECO:0000313" key="3">
    <source>
        <dbReference type="Proteomes" id="UP000650524"/>
    </source>
</evidence>
<protein>
    <recommendedName>
        <fullName evidence="1">UGSC-like domain-containing protein</fullName>
    </recommendedName>
</protein>
<organism evidence="2 3">
    <name type="scientific">Candidatus Desulfacyla euxinica</name>
    <dbReference type="NCBI Taxonomy" id="2841693"/>
    <lineage>
        <taxon>Bacteria</taxon>
        <taxon>Deltaproteobacteria</taxon>
        <taxon>Candidatus Desulfacyla</taxon>
    </lineage>
</organism>
<dbReference type="AlphaFoldDB" id="A0A8J6N3M4"/>
<feature type="domain" description="UGSC-like" evidence="1">
    <location>
        <begin position="1"/>
        <end position="69"/>
    </location>
</feature>
<name>A0A8J6N3M4_9DELT</name>
<evidence type="ECO:0000259" key="1">
    <source>
        <dbReference type="Pfam" id="PF24696"/>
    </source>
</evidence>
<dbReference type="EMBL" id="JACNJD010000332">
    <property type="protein sequence ID" value="MBC8178964.1"/>
    <property type="molecule type" value="Genomic_DNA"/>
</dbReference>
<sequence length="72" mass="7694">MHDIVDLEGRGVAGVYIASSEFKQAGESQAKALGYDPAAVYVPHPIQDRTDDEMKEIAESAVGELMKAISEG</sequence>
<proteinExistence type="predicted"/>
<reference evidence="2 3" key="1">
    <citation type="submission" date="2020-08" db="EMBL/GenBank/DDBJ databases">
        <title>Bridging the membrane lipid divide: bacteria of the FCB group superphylum have the potential to synthesize archaeal ether lipids.</title>
        <authorList>
            <person name="Villanueva L."/>
            <person name="Von Meijenfeldt F.A.B."/>
            <person name="Westbye A.B."/>
            <person name="Yadav S."/>
            <person name="Hopmans E.C."/>
            <person name="Dutilh B.E."/>
            <person name="Sinninghe Damste J.S."/>
        </authorList>
    </citation>
    <scope>NUCLEOTIDE SEQUENCE [LARGE SCALE GENOMIC DNA]</scope>
    <source>
        <strain evidence="2">NIOZ-UU27</strain>
    </source>
</reference>
<dbReference type="Pfam" id="PF24696">
    <property type="entry name" value="UGSC"/>
    <property type="match status" value="1"/>
</dbReference>
<comment type="caution">
    <text evidence="2">The sequence shown here is derived from an EMBL/GenBank/DDBJ whole genome shotgun (WGS) entry which is preliminary data.</text>
</comment>
<accession>A0A8J6N3M4</accession>
<dbReference type="InterPro" id="IPR057767">
    <property type="entry name" value="UGSC-like_dom"/>
</dbReference>
<dbReference type="Proteomes" id="UP000650524">
    <property type="component" value="Unassembled WGS sequence"/>
</dbReference>
<gene>
    <name evidence="2" type="ORF">H8E19_16290</name>
</gene>